<organism evidence="2 3">
    <name type="scientific">Sphingomonas lutea</name>
    <dbReference type="NCBI Taxonomy" id="1045317"/>
    <lineage>
        <taxon>Bacteria</taxon>
        <taxon>Pseudomonadati</taxon>
        <taxon>Pseudomonadota</taxon>
        <taxon>Alphaproteobacteria</taxon>
        <taxon>Sphingomonadales</taxon>
        <taxon>Sphingomonadaceae</taxon>
        <taxon>Sphingomonas</taxon>
    </lineage>
</organism>
<dbReference type="KEGG" id="slut:H9L13_05035"/>
<proteinExistence type="predicted"/>
<gene>
    <name evidence="2" type="ORF">H9L13_05035</name>
</gene>
<accession>A0A7G9SK67</accession>
<reference evidence="2 3" key="1">
    <citation type="submission" date="2020-08" db="EMBL/GenBank/DDBJ databases">
        <title>Genome sequence of Sphingomonas lutea KCTC 23642T.</title>
        <authorList>
            <person name="Hyun D.-W."/>
            <person name="Bae J.-W."/>
        </authorList>
    </citation>
    <scope>NUCLEOTIDE SEQUENCE [LARGE SCALE GENOMIC DNA]</scope>
    <source>
        <strain evidence="2 3">KCTC 23642</strain>
    </source>
</reference>
<keyword evidence="1" id="KW-0812">Transmembrane</keyword>
<name>A0A7G9SK67_9SPHN</name>
<protein>
    <submittedName>
        <fullName evidence="2">Uncharacterized protein</fullName>
    </submittedName>
</protein>
<evidence type="ECO:0000313" key="2">
    <source>
        <dbReference type="EMBL" id="QNN68242.1"/>
    </source>
</evidence>
<dbReference type="RefSeq" id="WP_187539577.1">
    <property type="nucleotide sequence ID" value="NZ_BAABJT010000001.1"/>
</dbReference>
<keyword evidence="1" id="KW-1133">Transmembrane helix</keyword>
<feature type="transmembrane region" description="Helical" evidence="1">
    <location>
        <begin position="37"/>
        <end position="57"/>
    </location>
</feature>
<keyword evidence="3" id="KW-1185">Reference proteome</keyword>
<evidence type="ECO:0000313" key="3">
    <source>
        <dbReference type="Proteomes" id="UP000515971"/>
    </source>
</evidence>
<evidence type="ECO:0000256" key="1">
    <source>
        <dbReference type="SAM" id="Phobius"/>
    </source>
</evidence>
<dbReference type="Proteomes" id="UP000515971">
    <property type="component" value="Chromosome"/>
</dbReference>
<feature type="transmembrane region" description="Helical" evidence="1">
    <location>
        <begin position="12"/>
        <end position="31"/>
    </location>
</feature>
<keyword evidence="1" id="KW-0472">Membrane</keyword>
<sequence>MPEDEHKIGSAYQTWLMPVYVAAPFAVANWVEDTRWLIALGVAGGLAMLHEIGGRLYDLCIRLRRTNILLAERAK</sequence>
<dbReference type="EMBL" id="CP060718">
    <property type="protein sequence ID" value="QNN68242.1"/>
    <property type="molecule type" value="Genomic_DNA"/>
</dbReference>
<dbReference type="AlphaFoldDB" id="A0A7G9SK67"/>